<dbReference type="SUPFAM" id="SSF46689">
    <property type="entry name" value="Homeodomain-like"/>
    <property type="match status" value="1"/>
</dbReference>
<dbReference type="InterPro" id="IPR001356">
    <property type="entry name" value="HD"/>
</dbReference>
<sequence>MSVMNNNTQQNYSPVSDASEFDAVEDQMYVQLNDVNDFSNWCISLATNYVNDNFIPPASQYMQYGPQSQQNVPQSIENKCSPCAQQQVTVGTVDCPLAEIPVQPLAIQKGSCERTKRPRTIFTSAQLFKLEKEFVRNKYINRTQRIELAEMLNLPERQIKIWFQNRRMKQKKELKNQSSPNCYPYASDDSTDKVKNEEAAEQLYSLFYIRRSLISRLIVSFSFPSIKAHENTLSHMNEVKRLLLADMVTLIER</sequence>
<comment type="caution">
    <text evidence="8">The sequence shown here is derived from an EMBL/GenBank/DDBJ whole genome shotgun (WGS) entry which is preliminary data.</text>
</comment>
<dbReference type="Proteomes" id="UP001159042">
    <property type="component" value="Unassembled WGS sequence"/>
</dbReference>
<dbReference type="GO" id="GO:0000978">
    <property type="term" value="F:RNA polymerase II cis-regulatory region sequence-specific DNA binding"/>
    <property type="evidence" value="ECO:0007669"/>
    <property type="project" value="TreeGrafter"/>
</dbReference>
<gene>
    <name evidence="8" type="ORF">NQ315_008357</name>
</gene>
<keyword evidence="2 5" id="KW-0238">DNA-binding</keyword>
<proteinExistence type="predicted"/>
<dbReference type="PANTHER" id="PTHR45664">
    <property type="entry name" value="PROTEIN ZERKNUELLT 1-RELATED"/>
    <property type="match status" value="1"/>
</dbReference>
<keyword evidence="9" id="KW-1185">Reference proteome</keyword>
<evidence type="ECO:0000256" key="6">
    <source>
        <dbReference type="RuleBase" id="RU000682"/>
    </source>
</evidence>
<accession>A0AAV8VSE5</accession>
<name>A0AAV8VSE5_9CUCU</name>
<dbReference type="CDD" id="cd00086">
    <property type="entry name" value="homeodomain"/>
    <property type="match status" value="1"/>
</dbReference>
<evidence type="ECO:0000256" key="4">
    <source>
        <dbReference type="ARBA" id="ARBA00023242"/>
    </source>
</evidence>
<dbReference type="GO" id="GO:0000981">
    <property type="term" value="F:DNA-binding transcription factor activity, RNA polymerase II-specific"/>
    <property type="evidence" value="ECO:0007669"/>
    <property type="project" value="InterPro"/>
</dbReference>
<dbReference type="InterPro" id="IPR009057">
    <property type="entry name" value="Homeodomain-like_sf"/>
</dbReference>
<reference evidence="8 9" key="1">
    <citation type="journal article" date="2023" name="Insect Mol. Biol.">
        <title>Genome sequencing provides insights into the evolution of gene families encoding plant cell wall-degrading enzymes in longhorned beetles.</title>
        <authorList>
            <person name="Shin N.R."/>
            <person name="Okamura Y."/>
            <person name="Kirsch R."/>
            <person name="Pauchet Y."/>
        </authorList>
    </citation>
    <scope>NUCLEOTIDE SEQUENCE [LARGE SCALE GENOMIC DNA]</scope>
    <source>
        <strain evidence="8">EAD_L_NR</strain>
    </source>
</reference>
<dbReference type="AlphaFoldDB" id="A0AAV8VSE5"/>
<keyword evidence="3 5" id="KW-0371">Homeobox</keyword>
<organism evidence="8 9">
    <name type="scientific">Exocentrus adspersus</name>
    <dbReference type="NCBI Taxonomy" id="1586481"/>
    <lineage>
        <taxon>Eukaryota</taxon>
        <taxon>Metazoa</taxon>
        <taxon>Ecdysozoa</taxon>
        <taxon>Arthropoda</taxon>
        <taxon>Hexapoda</taxon>
        <taxon>Insecta</taxon>
        <taxon>Pterygota</taxon>
        <taxon>Neoptera</taxon>
        <taxon>Endopterygota</taxon>
        <taxon>Coleoptera</taxon>
        <taxon>Polyphaga</taxon>
        <taxon>Cucujiformia</taxon>
        <taxon>Chrysomeloidea</taxon>
        <taxon>Cerambycidae</taxon>
        <taxon>Lamiinae</taxon>
        <taxon>Acanthocinini</taxon>
        <taxon>Exocentrus</taxon>
    </lineage>
</organism>
<evidence type="ECO:0000256" key="3">
    <source>
        <dbReference type="ARBA" id="ARBA00023155"/>
    </source>
</evidence>
<keyword evidence="4 5" id="KW-0539">Nucleus</keyword>
<dbReference type="Pfam" id="PF00046">
    <property type="entry name" value="Homeodomain"/>
    <property type="match status" value="1"/>
</dbReference>
<dbReference type="InterPro" id="IPR017970">
    <property type="entry name" value="Homeobox_CS"/>
</dbReference>
<dbReference type="Gene3D" id="1.10.10.60">
    <property type="entry name" value="Homeodomain-like"/>
    <property type="match status" value="1"/>
</dbReference>
<evidence type="ECO:0000256" key="1">
    <source>
        <dbReference type="ARBA" id="ARBA00004123"/>
    </source>
</evidence>
<evidence type="ECO:0000256" key="5">
    <source>
        <dbReference type="PROSITE-ProRule" id="PRU00108"/>
    </source>
</evidence>
<comment type="subcellular location">
    <subcellularLocation>
        <location evidence="1 5 6">Nucleus</location>
    </subcellularLocation>
</comment>
<dbReference type="PANTHER" id="PTHR45664:SF19">
    <property type="entry name" value="AGAP002372-PA"/>
    <property type="match status" value="1"/>
</dbReference>
<dbReference type="EMBL" id="JANEYG010000037">
    <property type="protein sequence ID" value="KAJ8916957.1"/>
    <property type="molecule type" value="Genomic_DNA"/>
</dbReference>
<feature type="domain" description="Homeobox" evidence="7">
    <location>
        <begin position="113"/>
        <end position="173"/>
    </location>
</feature>
<dbReference type="PROSITE" id="PS50071">
    <property type="entry name" value="HOMEOBOX_2"/>
    <property type="match status" value="1"/>
</dbReference>
<dbReference type="PRINTS" id="PR00024">
    <property type="entry name" value="HOMEOBOX"/>
</dbReference>
<evidence type="ECO:0000259" key="7">
    <source>
        <dbReference type="PROSITE" id="PS50071"/>
    </source>
</evidence>
<dbReference type="InterPro" id="IPR020479">
    <property type="entry name" value="HD_metazoa"/>
</dbReference>
<feature type="DNA-binding region" description="Homeobox" evidence="5">
    <location>
        <begin position="115"/>
        <end position="174"/>
    </location>
</feature>
<dbReference type="PROSITE" id="PS00027">
    <property type="entry name" value="HOMEOBOX_1"/>
    <property type="match status" value="1"/>
</dbReference>
<evidence type="ECO:0000313" key="8">
    <source>
        <dbReference type="EMBL" id="KAJ8916957.1"/>
    </source>
</evidence>
<evidence type="ECO:0000313" key="9">
    <source>
        <dbReference type="Proteomes" id="UP001159042"/>
    </source>
</evidence>
<evidence type="ECO:0000256" key="2">
    <source>
        <dbReference type="ARBA" id="ARBA00023125"/>
    </source>
</evidence>
<protein>
    <recommendedName>
        <fullName evidence="7">Homeobox domain-containing protein</fullName>
    </recommendedName>
</protein>
<dbReference type="GO" id="GO:0005634">
    <property type="term" value="C:nucleus"/>
    <property type="evidence" value="ECO:0007669"/>
    <property type="project" value="UniProtKB-SubCell"/>
</dbReference>
<dbReference type="SMART" id="SM00389">
    <property type="entry name" value="HOX"/>
    <property type="match status" value="1"/>
</dbReference>